<evidence type="ECO:0000256" key="1">
    <source>
        <dbReference type="SAM" id="SignalP"/>
    </source>
</evidence>
<evidence type="ECO:0000313" key="3">
    <source>
        <dbReference type="Proteomes" id="UP000740754"/>
    </source>
</evidence>
<feature type="signal peptide" evidence="1">
    <location>
        <begin position="1"/>
        <end position="22"/>
    </location>
</feature>
<dbReference type="RefSeq" id="WP_168670036.1">
    <property type="nucleotide sequence ID" value="NZ_JAAXKX010000017.1"/>
</dbReference>
<feature type="chain" id="PRO_5047229651" evidence="1">
    <location>
        <begin position="23"/>
        <end position="195"/>
    </location>
</feature>
<accession>A0ABX1ICY7</accession>
<keyword evidence="1" id="KW-0732">Signal</keyword>
<evidence type="ECO:0000313" key="2">
    <source>
        <dbReference type="EMBL" id="NKN33951.1"/>
    </source>
</evidence>
<name>A0ABX1ICY7_9GAMM</name>
<sequence>MSRLVTAASALLLGATATAANAWYGAPYAPAPMTPEQHQAFAAQQQAFAERRAQAIEQAMEAQRRFMEQQAGAFAMPQQPPAFPERPAMPAFGAPPELPAMPAMPEIPGIADLPEPPAFGQRPTPPAYGQRHEMPAPAVDIETRRQALETYRTKMREAMEARRAAIEAMMSVYPQRAPLPATAPEQDTAAAAAAD</sequence>
<keyword evidence="3" id="KW-1185">Reference proteome</keyword>
<protein>
    <submittedName>
        <fullName evidence="2">Uncharacterized protein</fullName>
    </submittedName>
</protein>
<proteinExistence type="predicted"/>
<gene>
    <name evidence="2" type="ORF">HF203_12040</name>
</gene>
<dbReference type="Proteomes" id="UP000740754">
    <property type="component" value="Unassembled WGS sequence"/>
</dbReference>
<comment type="caution">
    <text evidence="2">The sequence shown here is derived from an EMBL/GenBank/DDBJ whole genome shotgun (WGS) entry which is preliminary data.</text>
</comment>
<dbReference type="EMBL" id="JAAXKX010000017">
    <property type="protein sequence ID" value="NKN33951.1"/>
    <property type="molecule type" value="Genomic_DNA"/>
</dbReference>
<reference evidence="2 3" key="1">
    <citation type="submission" date="2020-04" db="EMBL/GenBank/DDBJ databases">
        <title>Draft Whole-Genome sequence of Marichromatium bheemlicum DSM 18632, type strain.</title>
        <authorList>
            <person name="Kyndt J.A."/>
            <person name="Meyer T.E."/>
        </authorList>
    </citation>
    <scope>NUCLEOTIDE SEQUENCE [LARGE SCALE GENOMIC DNA]</scope>
    <source>
        <strain evidence="2 3">DSM 18632</strain>
    </source>
</reference>
<organism evidence="2 3">
    <name type="scientific">Marichromatium bheemlicum</name>
    <dbReference type="NCBI Taxonomy" id="365339"/>
    <lineage>
        <taxon>Bacteria</taxon>
        <taxon>Pseudomonadati</taxon>
        <taxon>Pseudomonadota</taxon>
        <taxon>Gammaproteobacteria</taxon>
        <taxon>Chromatiales</taxon>
        <taxon>Chromatiaceae</taxon>
        <taxon>Marichromatium</taxon>
    </lineage>
</organism>